<sequence>MQAIRNDQRTPKLHDIILSNIAEFIADPKVFFAFLQAVVPANLHEPYKSIWELQELEINHSDLWPLLRITDKLSFSQLEKLQDCISHYPVVRVEGMGNVEWQQQHLPPTTEVHWTLPAKLPPSQWNELNSFQTSRVRMKLSRYDNDDVLVAVLSDFPHLKALDIRLFEFEGIESILSFAADNTQLTELELSSRFEYDDYLACLTETMVENIIKWFRRQPVRVFRVHHWGIDADDD</sequence>
<evidence type="ECO:0000313" key="1">
    <source>
        <dbReference type="EMBL" id="KAF0731427.1"/>
    </source>
</evidence>
<keyword evidence="2" id="KW-1185">Reference proteome</keyword>
<comment type="caution">
    <text evidence="1">The sequence shown here is derived from an EMBL/GenBank/DDBJ whole genome shotgun (WGS) entry which is preliminary data.</text>
</comment>
<evidence type="ECO:0008006" key="3">
    <source>
        <dbReference type="Google" id="ProtNLM"/>
    </source>
</evidence>
<dbReference type="Proteomes" id="UP000481153">
    <property type="component" value="Unassembled WGS sequence"/>
</dbReference>
<evidence type="ECO:0000313" key="2">
    <source>
        <dbReference type="Proteomes" id="UP000481153"/>
    </source>
</evidence>
<dbReference type="VEuPathDB" id="FungiDB:AeMF1_003015"/>
<protein>
    <recommendedName>
        <fullName evidence="3">F-box domain-containing protein</fullName>
    </recommendedName>
</protein>
<dbReference type="AlphaFoldDB" id="A0A6G0WV88"/>
<dbReference type="EMBL" id="VJMJ01000143">
    <property type="protein sequence ID" value="KAF0731427.1"/>
    <property type="molecule type" value="Genomic_DNA"/>
</dbReference>
<organism evidence="1 2">
    <name type="scientific">Aphanomyces euteiches</name>
    <dbReference type="NCBI Taxonomy" id="100861"/>
    <lineage>
        <taxon>Eukaryota</taxon>
        <taxon>Sar</taxon>
        <taxon>Stramenopiles</taxon>
        <taxon>Oomycota</taxon>
        <taxon>Saprolegniomycetes</taxon>
        <taxon>Saprolegniales</taxon>
        <taxon>Verrucalvaceae</taxon>
        <taxon>Aphanomyces</taxon>
    </lineage>
</organism>
<reference evidence="1 2" key="1">
    <citation type="submission" date="2019-07" db="EMBL/GenBank/DDBJ databases">
        <title>Genomics analysis of Aphanomyces spp. identifies a new class of oomycete effector associated with host adaptation.</title>
        <authorList>
            <person name="Gaulin E."/>
        </authorList>
    </citation>
    <scope>NUCLEOTIDE SEQUENCE [LARGE SCALE GENOMIC DNA]</scope>
    <source>
        <strain evidence="1 2">ATCC 201684</strain>
    </source>
</reference>
<proteinExistence type="predicted"/>
<name>A0A6G0WV88_9STRA</name>
<accession>A0A6G0WV88</accession>
<gene>
    <name evidence="1" type="ORF">Ae201684_011328</name>
</gene>